<evidence type="ECO:0000313" key="1">
    <source>
        <dbReference type="EMBL" id="GEN36475.1"/>
    </source>
</evidence>
<evidence type="ECO:0000313" key="2">
    <source>
        <dbReference type="Proteomes" id="UP000321157"/>
    </source>
</evidence>
<name>A0A511VC33_9BACL</name>
<reference evidence="1 2" key="1">
    <citation type="submission" date="2019-07" db="EMBL/GenBank/DDBJ databases">
        <title>Whole genome shotgun sequence of Aneurinibacillus danicus NBRC 102444.</title>
        <authorList>
            <person name="Hosoyama A."/>
            <person name="Uohara A."/>
            <person name="Ohji S."/>
            <person name="Ichikawa N."/>
        </authorList>
    </citation>
    <scope>NUCLEOTIDE SEQUENCE [LARGE SCALE GENOMIC DNA]</scope>
    <source>
        <strain evidence="1 2">NBRC 102444</strain>
    </source>
</reference>
<dbReference type="OrthoDB" id="1998418at2"/>
<gene>
    <name evidence="1" type="ORF">ADA01nite_39350</name>
</gene>
<dbReference type="EMBL" id="BJXX01000190">
    <property type="protein sequence ID" value="GEN36475.1"/>
    <property type="molecule type" value="Genomic_DNA"/>
</dbReference>
<comment type="caution">
    <text evidence="1">The sequence shown here is derived from an EMBL/GenBank/DDBJ whole genome shotgun (WGS) entry which is preliminary data.</text>
</comment>
<dbReference type="RefSeq" id="WP_146812113.1">
    <property type="nucleotide sequence ID" value="NZ_BJXX01000190.1"/>
</dbReference>
<dbReference type="Proteomes" id="UP000321157">
    <property type="component" value="Unassembled WGS sequence"/>
</dbReference>
<dbReference type="AlphaFoldDB" id="A0A511VC33"/>
<organism evidence="1 2">
    <name type="scientific">Aneurinibacillus danicus</name>
    <dbReference type="NCBI Taxonomy" id="267746"/>
    <lineage>
        <taxon>Bacteria</taxon>
        <taxon>Bacillati</taxon>
        <taxon>Bacillota</taxon>
        <taxon>Bacilli</taxon>
        <taxon>Bacillales</taxon>
        <taxon>Paenibacillaceae</taxon>
        <taxon>Aneurinibacillus group</taxon>
        <taxon>Aneurinibacillus</taxon>
    </lineage>
</organism>
<proteinExistence type="predicted"/>
<sequence length="240" mass="26874">MGRLTIGIVAEGPRDAEMIEALISEFIPGDHLFLTLQPEMSETEGFGTDGGAGQHGGGWKGVISWCREIAEHFSGMSSFLTSTSPTIDLLVVHVDGDIAREDEVNCLAPCPPINGTVQNLRSKINEWLQVKDIPANVVYCIPCDNVEAWILCAFDPQTPLHNPEASVFLECFHKPDMEISKQGYNRPHRLLKRKSNDKPYKNKKIYQRELIPKVIEEWETVKHICSQAKAFEDDVKSILS</sequence>
<protein>
    <submittedName>
        <fullName evidence="1">Uncharacterized protein</fullName>
    </submittedName>
</protein>
<accession>A0A511VC33</accession>
<keyword evidence="2" id="KW-1185">Reference proteome</keyword>